<organism evidence="1 2">
    <name type="scientific">Thalictrum thalictroides</name>
    <name type="common">Rue-anemone</name>
    <name type="synonym">Anemone thalictroides</name>
    <dbReference type="NCBI Taxonomy" id="46969"/>
    <lineage>
        <taxon>Eukaryota</taxon>
        <taxon>Viridiplantae</taxon>
        <taxon>Streptophyta</taxon>
        <taxon>Embryophyta</taxon>
        <taxon>Tracheophyta</taxon>
        <taxon>Spermatophyta</taxon>
        <taxon>Magnoliopsida</taxon>
        <taxon>Ranunculales</taxon>
        <taxon>Ranunculaceae</taxon>
        <taxon>Thalictroideae</taxon>
        <taxon>Thalictrum</taxon>
    </lineage>
</organism>
<accession>A0A7J6V5C5</accession>
<protein>
    <submittedName>
        <fullName evidence="1">Uncharacterized protein</fullName>
    </submittedName>
</protein>
<proteinExistence type="predicted"/>
<sequence length="88" mass="10004">MGGYEHRLSGKIFGRVEVEILIRLQVMVQSFTQSSVLCWKVLTSLGAWERCIPPGPGRLIAKGDVIYLYLVTFYTIDECSQLYSWDGN</sequence>
<evidence type="ECO:0000313" key="1">
    <source>
        <dbReference type="EMBL" id="KAF5179602.1"/>
    </source>
</evidence>
<keyword evidence="2" id="KW-1185">Reference proteome</keyword>
<name>A0A7J6V5C5_THATH</name>
<dbReference type="EMBL" id="JABWDY010038573">
    <property type="protein sequence ID" value="KAF5179602.1"/>
    <property type="molecule type" value="Genomic_DNA"/>
</dbReference>
<evidence type="ECO:0000313" key="2">
    <source>
        <dbReference type="Proteomes" id="UP000554482"/>
    </source>
</evidence>
<reference evidence="1 2" key="1">
    <citation type="submission" date="2020-06" db="EMBL/GenBank/DDBJ databases">
        <title>Transcriptomic and genomic resources for Thalictrum thalictroides and T. hernandezii: Facilitating candidate gene discovery in an emerging model plant lineage.</title>
        <authorList>
            <person name="Arias T."/>
            <person name="Riano-Pachon D.M."/>
            <person name="Di Stilio V.S."/>
        </authorList>
    </citation>
    <scope>NUCLEOTIDE SEQUENCE [LARGE SCALE GENOMIC DNA]</scope>
    <source>
        <strain evidence="2">cv. WT478/WT964</strain>
        <tissue evidence="1">Leaves</tissue>
    </source>
</reference>
<dbReference type="Proteomes" id="UP000554482">
    <property type="component" value="Unassembled WGS sequence"/>
</dbReference>
<comment type="caution">
    <text evidence="1">The sequence shown here is derived from an EMBL/GenBank/DDBJ whole genome shotgun (WGS) entry which is preliminary data.</text>
</comment>
<gene>
    <name evidence="1" type="ORF">FRX31_030808</name>
</gene>
<dbReference type="AlphaFoldDB" id="A0A7J6V5C5"/>